<evidence type="ECO:0000256" key="1">
    <source>
        <dbReference type="SAM" id="MobiDB-lite"/>
    </source>
</evidence>
<gene>
    <name evidence="2" type="ORF">GPUH_LOCUS23110</name>
</gene>
<feature type="compositionally biased region" description="Low complexity" evidence="1">
    <location>
        <begin position="47"/>
        <end position="58"/>
    </location>
</feature>
<sequence>MVIDALPSLSGQTMIEVLARGGVVEAAAIPAATSSSAIGGGGGGGASSTSSGVSSASKHLSSSVSTLSAVGQGVELRQQIAKSPSDESIRSRTSSSGNSGINSNGATNTGANNGNKVCHKMHL</sequence>
<organism evidence="2 3">
    <name type="scientific">Gongylonema pulchrum</name>
    <dbReference type="NCBI Taxonomy" id="637853"/>
    <lineage>
        <taxon>Eukaryota</taxon>
        <taxon>Metazoa</taxon>
        <taxon>Ecdysozoa</taxon>
        <taxon>Nematoda</taxon>
        <taxon>Chromadorea</taxon>
        <taxon>Rhabditida</taxon>
        <taxon>Spirurina</taxon>
        <taxon>Spiruromorpha</taxon>
        <taxon>Spiruroidea</taxon>
        <taxon>Gongylonematidae</taxon>
        <taxon>Gongylonema</taxon>
    </lineage>
</organism>
<feature type="region of interest" description="Disordered" evidence="1">
    <location>
        <begin position="34"/>
        <end position="58"/>
    </location>
</feature>
<feature type="region of interest" description="Disordered" evidence="1">
    <location>
        <begin position="75"/>
        <end position="123"/>
    </location>
</feature>
<dbReference type="EMBL" id="UYRT01096835">
    <property type="protein sequence ID" value="VDN40998.1"/>
    <property type="molecule type" value="Genomic_DNA"/>
</dbReference>
<name>A0A3P7NXP6_9BILA</name>
<evidence type="ECO:0000313" key="3">
    <source>
        <dbReference type="Proteomes" id="UP000271098"/>
    </source>
</evidence>
<evidence type="ECO:0000313" key="2">
    <source>
        <dbReference type="EMBL" id="VDN40998.1"/>
    </source>
</evidence>
<feature type="compositionally biased region" description="Low complexity" evidence="1">
    <location>
        <begin position="91"/>
        <end position="115"/>
    </location>
</feature>
<accession>A0A3P7NXP6</accession>
<protein>
    <submittedName>
        <fullName evidence="2">Uncharacterized protein</fullName>
    </submittedName>
</protein>
<reference evidence="2 3" key="1">
    <citation type="submission" date="2018-11" db="EMBL/GenBank/DDBJ databases">
        <authorList>
            <consortium name="Pathogen Informatics"/>
        </authorList>
    </citation>
    <scope>NUCLEOTIDE SEQUENCE [LARGE SCALE GENOMIC DNA]</scope>
</reference>
<proteinExistence type="predicted"/>
<dbReference type="AlphaFoldDB" id="A0A3P7NXP6"/>
<dbReference type="Proteomes" id="UP000271098">
    <property type="component" value="Unassembled WGS sequence"/>
</dbReference>
<keyword evidence="3" id="KW-1185">Reference proteome</keyword>